<dbReference type="GO" id="GO:0046872">
    <property type="term" value="F:metal ion binding"/>
    <property type="evidence" value="ECO:0007669"/>
    <property type="project" value="UniProtKB-KW"/>
</dbReference>
<dbReference type="SUPFAM" id="SSF52833">
    <property type="entry name" value="Thioredoxin-like"/>
    <property type="match status" value="1"/>
</dbReference>
<evidence type="ECO:0000256" key="1">
    <source>
        <dbReference type="ARBA" id="ARBA00010996"/>
    </source>
</evidence>
<dbReference type="EMBL" id="FUWR01000009">
    <property type="protein sequence ID" value="SJZ89292.1"/>
    <property type="molecule type" value="Genomic_DNA"/>
</dbReference>
<evidence type="ECO:0000313" key="7">
    <source>
        <dbReference type="EMBL" id="SJZ89292.1"/>
    </source>
</evidence>
<evidence type="ECO:0000256" key="2">
    <source>
        <dbReference type="ARBA" id="ARBA00023008"/>
    </source>
</evidence>
<dbReference type="PROSITE" id="PS51352">
    <property type="entry name" value="THIOREDOXIN_2"/>
    <property type="match status" value="1"/>
</dbReference>
<feature type="chain" id="PRO_5012820684" evidence="5">
    <location>
        <begin position="27"/>
        <end position="191"/>
    </location>
</feature>
<dbReference type="PANTHER" id="PTHR12151">
    <property type="entry name" value="ELECTRON TRANSPORT PROTIN SCO1/SENC FAMILY MEMBER"/>
    <property type="match status" value="1"/>
</dbReference>
<feature type="signal peptide" evidence="5">
    <location>
        <begin position="1"/>
        <end position="26"/>
    </location>
</feature>
<organism evidence="7 8">
    <name type="scientific">Trichlorobacter thiogenes</name>
    <dbReference type="NCBI Taxonomy" id="115783"/>
    <lineage>
        <taxon>Bacteria</taxon>
        <taxon>Pseudomonadati</taxon>
        <taxon>Thermodesulfobacteriota</taxon>
        <taxon>Desulfuromonadia</taxon>
        <taxon>Geobacterales</taxon>
        <taxon>Geobacteraceae</taxon>
        <taxon>Trichlorobacter</taxon>
    </lineage>
</organism>
<accession>A0A1T4PCQ2</accession>
<dbReference type="InterPro" id="IPR036249">
    <property type="entry name" value="Thioredoxin-like_sf"/>
</dbReference>
<dbReference type="AlphaFoldDB" id="A0A1T4PCQ2"/>
<proteinExistence type="inferred from homology"/>
<dbReference type="InterPro" id="IPR003782">
    <property type="entry name" value="SCO1/SenC"/>
</dbReference>
<dbReference type="PANTHER" id="PTHR12151:SF25">
    <property type="entry name" value="LINALOOL DEHYDRATASE_ISOMERASE DOMAIN-CONTAINING PROTEIN"/>
    <property type="match status" value="1"/>
</dbReference>
<keyword evidence="2 3" id="KW-0186">Copper</keyword>
<dbReference type="STRING" id="115783.SAMN02745119_01939"/>
<gene>
    <name evidence="7" type="ORF">SAMN02745119_01939</name>
</gene>
<keyword evidence="5" id="KW-0732">Signal</keyword>
<dbReference type="Proteomes" id="UP000190102">
    <property type="component" value="Unassembled WGS sequence"/>
</dbReference>
<dbReference type="Gene3D" id="3.40.30.10">
    <property type="entry name" value="Glutaredoxin"/>
    <property type="match status" value="1"/>
</dbReference>
<dbReference type="OrthoDB" id="9790194at2"/>
<feature type="binding site" evidence="3">
    <location>
        <position position="74"/>
    </location>
    <ligand>
        <name>Cu cation</name>
        <dbReference type="ChEBI" id="CHEBI:23378"/>
    </ligand>
</feature>
<reference evidence="8" key="1">
    <citation type="submission" date="2017-02" db="EMBL/GenBank/DDBJ databases">
        <authorList>
            <person name="Varghese N."/>
            <person name="Submissions S."/>
        </authorList>
    </citation>
    <scope>NUCLEOTIDE SEQUENCE [LARGE SCALE GENOMIC DNA]</scope>
    <source>
        <strain evidence="8">ATCC BAA-34</strain>
    </source>
</reference>
<keyword evidence="3" id="KW-0479">Metal-binding</keyword>
<dbReference type="InterPro" id="IPR013766">
    <property type="entry name" value="Thioredoxin_domain"/>
</dbReference>
<keyword evidence="4" id="KW-1015">Disulfide bond</keyword>
<feature type="domain" description="Thioredoxin" evidence="6">
    <location>
        <begin position="34"/>
        <end position="191"/>
    </location>
</feature>
<evidence type="ECO:0000313" key="8">
    <source>
        <dbReference type="Proteomes" id="UP000190102"/>
    </source>
</evidence>
<evidence type="ECO:0000256" key="5">
    <source>
        <dbReference type="SAM" id="SignalP"/>
    </source>
</evidence>
<feature type="disulfide bond" description="Redox-active" evidence="4">
    <location>
        <begin position="74"/>
        <end position="78"/>
    </location>
</feature>
<evidence type="ECO:0000259" key="6">
    <source>
        <dbReference type="PROSITE" id="PS51352"/>
    </source>
</evidence>
<keyword evidence="8" id="KW-1185">Reference proteome</keyword>
<comment type="similarity">
    <text evidence="1">Belongs to the SCO1/2 family.</text>
</comment>
<dbReference type="RefSeq" id="WP_078790225.1">
    <property type="nucleotide sequence ID" value="NZ_FUWR01000009.1"/>
</dbReference>
<sequence>MNRLLRLILPILLLTVCYGLPDPAAAAGKTYQRTQEQYQLPDVTLINQNGKRVRLKSIVDTNKPVVVDFIFGTCTTICPVLSAGFINLQNRLGADTQKVQLVSITIDPENDTPKVMQEYLKRYRAKPGWDFYTGSRKDIDLVMRSFGAYIPNKMSHYAITFIHQPKSPHWIRLYGILSSSEFLEEVRKVGI</sequence>
<dbReference type="Pfam" id="PF02630">
    <property type="entry name" value="SCO1-SenC"/>
    <property type="match status" value="1"/>
</dbReference>
<name>A0A1T4PCQ2_9BACT</name>
<dbReference type="CDD" id="cd02968">
    <property type="entry name" value="SCO"/>
    <property type="match status" value="1"/>
</dbReference>
<feature type="binding site" evidence="3">
    <location>
        <position position="78"/>
    </location>
    <ligand>
        <name>Cu cation</name>
        <dbReference type="ChEBI" id="CHEBI:23378"/>
    </ligand>
</feature>
<protein>
    <submittedName>
        <fullName evidence="7">Protein SCO1/2</fullName>
    </submittedName>
</protein>
<evidence type="ECO:0000256" key="4">
    <source>
        <dbReference type="PIRSR" id="PIRSR603782-2"/>
    </source>
</evidence>
<evidence type="ECO:0000256" key="3">
    <source>
        <dbReference type="PIRSR" id="PIRSR603782-1"/>
    </source>
</evidence>